<keyword evidence="12" id="KW-0805">Transcription regulation</keyword>
<name>L9KUX4_TUPCH</name>
<sequence>MGTPLSGRGRERLCDAPVVQPLNGRSGAVRDLEAPDLLASQNLSEVFPTKQLETEPRDNQNARGRRRTRKNRQVKGLWRHTAGLPALKANDLLDKDSPFYYDWESLQLAGVICGGILGVAGIAIALSEWWPGGKESLTFGDVALAFTQIEWRHLDAAQRALYRDVMLENYGNLVSVGLLASKPKLISQLEQGAEPWMEVEEIPFSTCTVEDYWFETRMSALKQNASEGSLLGEQTTSFMLERGLDWEGRSSTGKNYKCEECGKVFKYISSYINHQRNHTSEKPHKCKECGIAFVSFSSLLNHLKIHVGKEAYRCVECGKFLKKHSTFINHQRIHSREKPHKCNECGKAFRKNSILLSHQRIHTGQKPYKCHDCGKAFAQNAALTRHERIHSGEKPFKCNECGKAFRDNSTVLEHQKIHTGEKPYRCHECGKTFRRSSTLISHQRMHTGERPYHCSKCGKSFRYSSSFSGHQKIHSGNKPYQCNDCGKAFMKSSTLTGHQRIHTGEKPFHCKECGKSFRHSSGLFEHHRLHTGEKPYICHECGKAFSQSSALKQHKKIHNREPSNVVSVVNYVEVVYSF</sequence>
<keyword evidence="14" id="KW-0238">DNA-binding</keyword>
<comment type="function">
    <text evidence="1">May be involved in transcriptional regulation.</text>
</comment>
<evidence type="ECO:0000256" key="16">
    <source>
        <dbReference type="ARBA" id="ARBA00023163"/>
    </source>
</evidence>
<dbReference type="InterPro" id="IPR047283">
    <property type="entry name" value="FXYD4"/>
</dbReference>
<dbReference type="GO" id="GO:0000978">
    <property type="term" value="F:RNA polymerase II cis-regulatory region sequence-specific DNA binding"/>
    <property type="evidence" value="ECO:0007669"/>
    <property type="project" value="TreeGrafter"/>
</dbReference>
<dbReference type="FunFam" id="3.30.160.60:FF:002343">
    <property type="entry name" value="Zinc finger protein 33A"/>
    <property type="match status" value="1"/>
</dbReference>
<dbReference type="PROSITE" id="PS00028">
    <property type="entry name" value="ZINC_FINGER_C2H2_1"/>
    <property type="match status" value="11"/>
</dbReference>
<dbReference type="eggNOG" id="KOG1721">
    <property type="taxonomic scope" value="Eukaryota"/>
</dbReference>
<keyword evidence="8" id="KW-0479">Metal-binding</keyword>
<evidence type="ECO:0000256" key="1">
    <source>
        <dbReference type="ARBA" id="ARBA00003767"/>
    </source>
</evidence>
<gene>
    <name evidence="22" type="ORF">TREES_T100006518</name>
</gene>
<dbReference type="PROSITE" id="PS01310">
    <property type="entry name" value="FXYD"/>
    <property type="match status" value="1"/>
</dbReference>
<dbReference type="FunFam" id="3.30.160.60:FF:000238">
    <property type="entry name" value="Zinc finger protein 485"/>
    <property type="match status" value="3"/>
</dbReference>
<dbReference type="SUPFAM" id="SSF57667">
    <property type="entry name" value="beta-beta-alpha zinc fingers"/>
    <property type="match status" value="6"/>
</dbReference>
<feature type="compositionally biased region" description="Basic residues" evidence="19">
    <location>
        <begin position="63"/>
        <end position="72"/>
    </location>
</feature>
<reference evidence="23" key="1">
    <citation type="submission" date="2012-07" db="EMBL/GenBank/DDBJ databases">
        <title>Genome of the Chinese tree shrew, a rising model animal genetically related to primates.</title>
        <authorList>
            <person name="Zhang G."/>
            <person name="Fan Y."/>
            <person name="Yao Y."/>
            <person name="Huang Z."/>
        </authorList>
    </citation>
    <scope>NUCLEOTIDE SEQUENCE [LARGE SCALE GENOMIC DNA]</scope>
</reference>
<evidence type="ECO:0000259" key="20">
    <source>
        <dbReference type="PROSITE" id="PS50157"/>
    </source>
</evidence>
<dbReference type="CDD" id="cd07765">
    <property type="entry name" value="KRAB_A-box"/>
    <property type="match status" value="1"/>
</dbReference>
<evidence type="ECO:0000256" key="13">
    <source>
        <dbReference type="ARBA" id="ARBA00023065"/>
    </source>
</evidence>
<dbReference type="PROSITE" id="PS50805">
    <property type="entry name" value="KRAB"/>
    <property type="match status" value="1"/>
</dbReference>
<feature type="domain" description="C2H2-type" evidence="20">
    <location>
        <begin position="508"/>
        <end position="535"/>
    </location>
</feature>
<dbReference type="FunFam" id="3.30.160.60:FF:001286">
    <property type="entry name" value="Zinc finger protein 485"/>
    <property type="match status" value="1"/>
</dbReference>
<dbReference type="CDD" id="cd20322">
    <property type="entry name" value="FXYD4"/>
    <property type="match status" value="1"/>
</dbReference>
<comment type="similarity">
    <text evidence="4">Belongs to the FXYD family.</text>
</comment>
<evidence type="ECO:0000256" key="2">
    <source>
        <dbReference type="ARBA" id="ARBA00004123"/>
    </source>
</evidence>
<dbReference type="Pfam" id="PF00096">
    <property type="entry name" value="zf-C2H2"/>
    <property type="match status" value="11"/>
</dbReference>
<dbReference type="InterPro" id="IPR001909">
    <property type="entry name" value="KRAB"/>
</dbReference>
<evidence type="ECO:0000256" key="7">
    <source>
        <dbReference type="ARBA" id="ARBA00022692"/>
    </source>
</evidence>
<dbReference type="InterPro" id="IPR000272">
    <property type="entry name" value="Ion-transport_regulator_FXYD"/>
</dbReference>
<feature type="domain" description="KRAB" evidence="21">
    <location>
        <begin position="137"/>
        <end position="208"/>
    </location>
</feature>
<comment type="similarity">
    <text evidence="5">Belongs to the krueppel C2H2-type zinc-finger protein family.</text>
</comment>
<evidence type="ECO:0000256" key="3">
    <source>
        <dbReference type="ARBA" id="ARBA00004167"/>
    </source>
</evidence>
<dbReference type="InterPro" id="IPR047297">
    <property type="entry name" value="FXYD_motif"/>
</dbReference>
<dbReference type="FunFam" id="3.30.160.60:FF:000087">
    <property type="entry name" value="Zinc finger protein 354B"/>
    <property type="match status" value="1"/>
</dbReference>
<keyword evidence="23" id="KW-1185">Reference proteome</keyword>
<evidence type="ECO:0000313" key="23">
    <source>
        <dbReference type="Proteomes" id="UP000011518"/>
    </source>
</evidence>
<feature type="domain" description="C2H2-type" evidence="20">
    <location>
        <begin position="368"/>
        <end position="395"/>
    </location>
</feature>
<feature type="domain" description="C2H2-type" evidence="20">
    <location>
        <begin position="256"/>
        <end position="283"/>
    </location>
</feature>
<dbReference type="InterPro" id="IPR036236">
    <property type="entry name" value="Znf_C2H2_sf"/>
</dbReference>
<keyword evidence="7" id="KW-0812">Transmembrane</keyword>
<dbReference type="InterPro" id="IPR036051">
    <property type="entry name" value="KRAB_dom_sf"/>
</dbReference>
<accession>L9KUX4</accession>
<evidence type="ECO:0000256" key="10">
    <source>
        <dbReference type="ARBA" id="ARBA00022771"/>
    </source>
</evidence>
<dbReference type="GO" id="GO:0016020">
    <property type="term" value="C:membrane"/>
    <property type="evidence" value="ECO:0007669"/>
    <property type="project" value="UniProtKB-SubCell"/>
</dbReference>
<dbReference type="SMART" id="SM00349">
    <property type="entry name" value="KRAB"/>
    <property type="match status" value="1"/>
</dbReference>
<feature type="domain" description="C2H2-type" evidence="20">
    <location>
        <begin position="424"/>
        <end position="451"/>
    </location>
</feature>
<protein>
    <submittedName>
        <fullName evidence="22">Zinc finger protein 485</fullName>
    </submittedName>
</protein>
<feature type="domain" description="C2H2-type" evidence="20">
    <location>
        <begin position="480"/>
        <end position="507"/>
    </location>
</feature>
<feature type="domain" description="C2H2-type" evidence="20">
    <location>
        <begin position="312"/>
        <end position="339"/>
    </location>
</feature>
<evidence type="ECO:0000256" key="14">
    <source>
        <dbReference type="ARBA" id="ARBA00023125"/>
    </source>
</evidence>
<evidence type="ECO:0000256" key="4">
    <source>
        <dbReference type="ARBA" id="ARBA00005948"/>
    </source>
</evidence>
<keyword evidence="17" id="KW-0539">Nucleus</keyword>
<keyword evidence="16" id="KW-0804">Transcription</keyword>
<dbReference type="InterPro" id="IPR013087">
    <property type="entry name" value="Znf_C2H2_type"/>
</dbReference>
<dbReference type="Pfam" id="PF01352">
    <property type="entry name" value="KRAB"/>
    <property type="match status" value="1"/>
</dbReference>
<evidence type="ECO:0000259" key="21">
    <source>
        <dbReference type="PROSITE" id="PS50805"/>
    </source>
</evidence>
<keyword evidence="13" id="KW-0406">Ion transport</keyword>
<dbReference type="FunFam" id="3.30.160.60:FF:001178">
    <property type="entry name" value="zinc finger protein 287"/>
    <property type="match status" value="1"/>
</dbReference>
<evidence type="ECO:0000256" key="9">
    <source>
        <dbReference type="ARBA" id="ARBA00022737"/>
    </source>
</evidence>
<dbReference type="Gene3D" id="6.10.140.140">
    <property type="match status" value="1"/>
</dbReference>
<organism evidence="22 23">
    <name type="scientific">Tupaia chinensis</name>
    <name type="common">Chinese tree shrew</name>
    <name type="synonym">Tupaia belangeri chinensis</name>
    <dbReference type="NCBI Taxonomy" id="246437"/>
    <lineage>
        <taxon>Eukaryota</taxon>
        <taxon>Metazoa</taxon>
        <taxon>Chordata</taxon>
        <taxon>Craniata</taxon>
        <taxon>Vertebrata</taxon>
        <taxon>Euteleostomi</taxon>
        <taxon>Mammalia</taxon>
        <taxon>Eutheria</taxon>
        <taxon>Euarchontoglires</taxon>
        <taxon>Scandentia</taxon>
        <taxon>Tupaiidae</taxon>
        <taxon>Tupaia</taxon>
    </lineage>
</organism>
<feature type="domain" description="C2H2-type" evidence="20">
    <location>
        <begin position="396"/>
        <end position="423"/>
    </location>
</feature>
<dbReference type="PROSITE" id="PS50157">
    <property type="entry name" value="ZINC_FINGER_C2H2_2"/>
    <property type="match status" value="11"/>
</dbReference>
<keyword evidence="6" id="KW-0813">Transport</keyword>
<dbReference type="EMBL" id="KB320639">
    <property type="protein sequence ID" value="ELW66740.1"/>
    <property type="molecule type" value="Genomic_DNA"/>
</dbReference>
<dbReference type="SMART" id="SM00355">
    <property type="entry name" value="ZnF_C2H2"/>
    <property type="match status" value="11"/>
</dbReference>
<keyword evidence="11" id="KW-0862">Zinc</keyword>
<dbReference type="GO" id="GO:0071805">
    <property type="term" value="P:potassium ion transmembrane transport"/>
    <property type="evidence" value="ECO:0007669"/>
    <property type="project" value="InterPro"/>
</dbReference>
<dbReference type="Gene3D" id="1.20.5.780">
    <property type="entry name" value="Single helix bin"/>
    <property type="match status" value="1"/>
</dbReference>
<evidence type="ECO:0000256" key="19">
    <source>
        <dbReference type="SAM" id="MobiDB-lite"/>
    </source>
</evidence>
<reference evidence="23" key="2">
    <citation type="journal article" date="2013" name="Nat. Commun.">
        <title>Genome of the Chinese tree shrew.</title>
        <authorList>
            <person name="Fan Y."/>
            <person name="Huang Z.Y."/>
            <person name="Cao C.C."/>
            <person name="Chen C.S."/>
            <person name="Chen Y.X."/>
            <person name="Fan D.D."/>
            <person name="He J."/>
            <person name="Hou H.L."/>
            <person name="Hu L."/>
            <person name="Hu X.T."/>
            <person name="Jiang X.T."/>
            <person name="Lai R."/>
            <person name="Lang Y.S."/>
            <person name="Liang B."/>
            <person name="Liao S.G."/>
            <person name="Mu D."/>
            <person name="Ma Y.Y."/>
            <person name="Niu Y.Y."/>
            <person name="Sun X.Q."/>
            <person name="Xia J.Q."/>
            <person name="Xiao J."/>
            <person name="Xiong Z.Q."/>
            <person name="Xu L."/>
            <person name="Yang L."/>
            <person name="Zhang Y."/>
            <person name="Zhao W."/>
            <person name="Zhao X.D."/>
            <person name="Zheng Y.T."/>
            <person name="Zhou J.M."/>
            <person name="Zhu Y.B."/>
            <person name="Zhang G.J."/>
            <person name="Wang J."/>
            <person name="Yao Y.G."/>
        </authorList>
    </citation>
    <scope>NUCLEOTIDE SEQUENCE [LARGE SCALE GENOMIC DNA]</scope>
</reference>
<keyword evidence="9" id="KW-0677">Repeat</keyword>
<keyword evidence="10 18" id="KW-0863">Zinc-finger</keyword>
<evidence type="ECO:0000256" key="12">
    <source>
        <dbReference type="ARBA" id="ARBA00023015"/>
    </source>
</evidence>
<feature type="domain" description="C2H2-type" evidence="20">
    <location>
        <begin position="452"/>
        <end position="479"/>
    </location>
</feature>
<dbReference type="GO" id="GO:0008270">
    <property type="term" value="F:zinc ion binding"/>
    <property type="evidence" value="ECO:0007669"/>
    <property type="project" value="UniProtKB-KW"/>
</dbReference>
<dbReference type="InParanoid" id="L9KUX4"/>
<comment type="subcellular location">
    <subcellularLocation>
        <location evidence="3">Membrane</location>
        <topology evidence="3">Single-pass membrane protein</topology>
    </subcellularLocation>
    <subcellularLocation>
        <location evidence="2">Nucleus</location>
    </subcellularLocation>
</comment>
<dbReference type="PANTHER" id="PTHR23226">
    <property type="entry name" value="ZINC FINGER AND SCAN DOMAIN-CONTAINING"/>
    <property type="match status" value="1"/>
</dbReference>
<evidence type="ECO:0000256" key="6">
    <source>
        <dbReference type="ARBA" id="ARBA00022448"/>
    </source>
</evidence>
<dbReference type="Proteomes" id="UP000011518">
    <property type="component" value="Unassembled WGS sequence"/>
</dbReference>
<dbReference type="FunFam" id="3.30.160.60:FF:000557">
    <property type="entry name" value="zinc finger and SCAN domain-containing protein 29"/>
    <property type="match status" value="1"/>
</dbReference>
<evidence type="ECO:0000256" key="15">
    <source>
        <dbReference type="ARBA" id="ARBA00023136"/>
    </source>
</evidence>
<feature type="domain" description="C2H2-type" evidence="20">
    <location>
        <begin position="284"/>
        <end position="311"/>
    </location>
</feature>
<dbReference type="GO" id="GO:0043269">
    <property type="term" value="P:regulation of monoatomic ion transport"/>
    <property type="evidence" value="ECO:0007669"/>
    <property type="project" value="InterPro"/>
</dbReference>
<evidence type="ECO:0000256" key="17">
    <source>
        <dbReference type="ARBA" id="ARBA00023242"/>
    </source>
</evidence>
<feature type="domain" description="C2H2-type" evidence="20">
    <location>
        <begin position="340"/>
        <end position="367"/>
    </location>
</feature>
<keyword evidence="15" id="KW-0472">Membrane</keyword>
<evidence type="ECO:0000256" key="11">
    <source>
        <dbReference type="ARBA" id="ARBA00022833"/>
    </source>
</evidence>
<dbReference type="Pfam" id="PF02038">
    <property type="entry name" value="ATP1G1_PLM_MAT8"/>
    <property type="match status" value="1"/>
</dbReference>
<dbReference type="SUPFAM" id="SSF109640">
    <property type="entry name" value="KRAB domain (Kruppel-associated box)"/>
    <property type="match status" value="1"/>
</dbReference>
<dbReference type="GO" id="GO:0099106">
    <property type="term" value="F:ion channel regulator activity"/>
    <property type="evidence" value="ECO:0007669"/>
    <property type="project" value="InterPro"/>
</dbReference>
<feature type="domain" description="C2H2-type" evidence="20">
    <location>
        <begin position="536"/>
        <end position="563"/>
    </location>
</feature>
<proteinExistence type="inferred from homology"/>
<dbReference type="GO" id="GO:0005654">
    <property type="term" value="C:nucleoplasm"/>
    <property type="evidence" value="ECO:0007669"/>
    <property type="project" value="UniProtKB-ARBA"/>
</dbReference>
<dbReference type="FunFam" id="3.30.160.60:FF:000352">
    <property type="entry name" value="zinc finger protein 3 homolog"/>
    <property type="match status" value="1"/>
</dbReference>
<evidence type="ECO:0000256" key="5">
    <source>
        <dbReference type="ARBA" id="ARBA00006991"/>
    </source>
</evidence>
<evidence type="ECO:0000256" key="8">
    <source>
        <dbReference type="ARBA" id="ARBA00022723"/>
    </source>
</evidence>
<dbReference type="PANTHER" id="PTHR23226:SF416">
    <property type="entry name" value="FI01424P"/>
    <property type="match status" value="1"/>
</dbReference>
<dbReference type="FunFam" id="3.30.160.60:FF:000144">
    <property type="entry name" value="zinc finger protein 181 isoform X1"/>
    <property type="match status" value="1"/>
</dbReference>
<dbReference type="GO" id="GO:0001227">
    <property type="term" value="F:DNA-binding transcription repressor activity, RNA polymerase II-specific"/>
    <property type="evidence" value="ECO:0007669"/>
    <property type="project" value="UniProtKB-ARBA"/>
</dbReference>
<dbReference type="Gene3D" id="3.30.160.60">
    <property type="entry name" value="Classic Zinc Finger"/>
    <property type="match status" value="11"/>
</dbReference>
<evidence type="ECO:0000256" key="18">
    <source>
        <dbReference type="PROSITE-ProRule" id="PRU00042"/>
    </source>
</evidence>
<dbReference type="AlphaFoldDB" id="L9KUX4"/>
<feature type="region of interest" description="Disordered" evidence="19">
    <location>
        <begin position="48"/>
        <end position="72"/>
    </location>
</feature>
<evidence type="ECO:0000313" key="22">
    <source>
        <dbReference type="EMBL" id="ELW66740.1"/>
    </source>
</evidence>